<dbReference type="OrthoDB" id="6485482at2"/>
<dbReference type="AlphaFoldDB" id="A0A068R0B9"/>
<feature type="region of interest" description="Disordered" evidence="1">
    <location>
        <begin position="226"/>
        <end position="297"/>
    </location>
</feature>
<sequence length="297" mass="33909">MTETEQQNTVTMLMKKQVAVIQPILARALTLRVRVMLLLLVPYLLAGCVNTSETDKSSMIAAILPEQHVTDYRLRECELLWDITKPAAMENSLYWLRAIDCTDRLPASQARETANRFVPVTPTDWPNAFKQSILMGRAASGLAERKRVIENFNRYSAQLPVALRPLFQLWREQQYLKISLAEERVKFQRFQQDSENKIDHLKALRDRLELKLREMSRKLENLTDIERQLSSRKQEQNGAVTSDDTGQMNGELPQDSLDISPNMATPSNHQAALKDKLATNLNTQAEANSSEEKGVEQ</sequence>
<feature type="compositionally biased region" description="Polar residues" evidence="1">
    <location>
        <begin position="236"/>
        <end position="248"/>
    </location>
</feature>
<evidence type="ECO:0000313" key="2">
    <source>
        <dbReference type="EMBL" id="CDG20717.1"/>
    </source>
</evidence>
<dbReference type="Proteomes" id="UP000032735">
    <property type="component" value="Chromosome"/>
</dbReference>
<evidence type="ECO:0000313" key="3">
    <source>
        <dbReference type="Proteomes" id="UP000032735"/>
    </source>
</evidence>
<dbReference type="NCBIfam" id="NF007997">
    <property type="entry name" value="PRK10722.1"/>
    <property type="match status" value="1"/>
</dbReference>
<dbReference type="KEGG" id="xpo:XPG1_1062"/>
<feature type="compositionally biased region" description="Polar residues" evidence="1">
    <location>
        <begin position="279"/>
        <end position="288"/>
    </location>
</feature>
<evidence type="ECO:0000256" key="1">
    <source>
        <dbReference type="SAM" id="MobiDB-lite"/>
    </source>
</evidence>
<dbReference type="EMBL" id="FO704551">
    <property type="protein sequence ID" value="CDG20717.1"/>
    <property type="molecule type" value="Genomic_DNA"/>
</dbReference>
<dbReference type="Pfam" id="PF13942">
    <property type="entry name" value="Lipoprotein_20"/>
    <property type="match status" value="1"/>
</dbReference>
<evidence type="ECO:0008006" key="4">
    <source>
        <dbReference type="Google" id="ProtNLM"/>
    </source>
</evidence>
<gene>
    <name evidence="2" type="ORF">XPG1_1062</name>
</gene>
<name>A0A068R0B9_9GAMM</name>
<feature type="compositionally biased region" description="Basic and acidic residues" evidence="1">
    <location>
        <begin position="226"/>
        <end position="235"/>
    </location>
</feature>
<dbReference type="RefSeq" id="WP_157879443.1">
    <property type="nucleotide sequence ID" value="NZ_FO704551.1"/>
</dbReference>
<dbReference type="InterPro" id="IPR025262">
    <property type="entry name" value="QseG"/>
</dbReference>
<accession>A0A068R0B9</accession>
<dbReference type="HOGENOM" id="CLU_068067_1_0_6"/>
<proteinExistence type="predicted"/>
<organism evidence="2 3">
    <name type="scientific">Xenorhabdus poinarii G6</name>
    <dbReference type="NCBI Taxonomy" id="1354304"/>
    <lineage>
        <taxon>Bacteria</taxon>
        <taxon>Pseudomonadati</taxon>
        <taxon>Pseudomonadota</taxon>
        <taxon>Gammaproteobacteria</taxon>
        <taxon>Enterobacterales</taxon>
        <taxon>Morganellaceae</taxon>
        <taxon>Xenorhabdus</taxon>
    </lineage>
</organism>
<reference evidence="2 3" key="1">
    <citation type="submission" date="2013-07" db="EMBL/GenBank/DDBJ databases">
        <authorList>
            <person name="Genoscope - CEA"/>
        </authorList>
    </citation>
    <scope>NUCLEOTIDE SEQUENCE [LARGE SCALE GENOMIC DNA]</scope>
    <source>
        <strain evidence="2 3">G6</strain>
    </source>
</reference>
<feature type="compositionally biased region" description="Polar residues" evidence="1">
    <location>
        <begin position="257"/>
        <end position="270"/>
    </location>
</feature>
<protein>
    <recommendedName>
        <fullName evidence="4">Two-component system QseEF-associated lipoprotein QseG</fullName>
    </recommendedName>
</protein>
<dbReference type="STRING" id="1354304.XPG1_1062"/>
<keyword evidence="3" id="KW-1185">Reference proteome</keyword>